<dbReference type="Pfam" id="PF13480">
    <property type="entry name" value="Acetyltransf_6"/>
    <property type="match status" value="1"/>
</dbReference>
<comment type="caution">
    <text evidence="2">The sequence shown here is derived from an EMBL/GenBank/DDBJ whole genome shotgun (WGS) entry which is preliminary data.</text>
</comment>
<evidence type="ECO:0000313" key="3">
    <source>
        <dbReference type="Proteomes" id="UP001597109"/>
    </source>
</evidence>
<dbReference type="SUPFAM" id="SSF55729">
    <property type="entry name" value="Acyl-CoA N-acyltransferases (Nat)"/>
    <property type="match status" value="1"/>
</dbReference>
<evidence type="ECO:0000313" key="2">
    <source>
        <dbReference type="EMBL" id="MFD1031315.1"/>
    </source>
</evidence>
<protein>
    <submittedName>
        <fullName evidence="2">GNAT family N-acetyltransferase</fullName>
        <ecNumber evidence="2">2.3.1.-</ecNumber>
    </submittedName>
</protein>
<accession>A0ABW3LAF0</accession>
<dbReference type="Gene3D" id="3.40.630.30">
    <property type="match status" value="1"/>
</dbReference>
<dbReference type="GO" id="GO:0016746">
    <property type="term" value="F:acyltransferase activity"/>
    <property type="evidence" value="ECO:0007669"/>
    <property type="project" value="UniProtKB-KW"/>
</dbReference>
<dbReference type="Proteomes" id="UP001597109">
    <property type="component" value="Unassembled WGS sequence"/>
</dbReference>
<keyword evidence="2" id="KW-0808">Transferase</keyword>
<gene>
    <name evidence="2" type="ORF">ACFQ1X_07685</name>
</gene>
<reference evidence="3" key="1">
    <citation type="journal article" date="2019" name="Int. J. Syst. Evol. Microbiol.">
        <title>The Global Catalogue of Microorganisms (GCM) 10K type strain sequencing project: providing services to taxonomists for standard genome sequencing and annotation.</title>
        <authorList>
            <consortium name="The Broad Institute Genomics Platform"/>
            <consortium name="The Broad Institute Genome Sequencing Center for Infectious Disease"/>
            <person name="Wu L."/>
            <person name="Ma J."/>
        </authorList>
    </citation>
    <scope>NUCLEOTIDE SEQUENCE [LARGE SCALE GENOMIC DNA]</scope>
    <source>
        <strain evidence="3">CCUG 56756</strain>
    </source>
</reference>
<dbReference type="RefSeq" id="WP_144838054.1">
    <property type="nucleotide sequence ID" value="NZ_JBHTKI010000008.1"/>
</dbReference>
<dbReference type="EMBL" id="JBHTKI010000008">
    <property type="protein sequence ID" value="MFD1031315.1"/>
    <property type="molecule type" value="Genomic_DNA"/>
</dbReference>
<sequence length="329" mass="39029">MTTLPDTYFLPEWGKYFETKEEAGEHQLFELKNEWGHIFYQFIKRPIRILDRETGYYDTITPYGFSGPVILNCNENRKEELIALFDAEFQQYCEHNNIITEYIRFNPWLKNHCDFNGIYQMRGHGTTLYIDLNKDDFFMEEFSSNARRQVRRGIKNNLEIEFDFTGFSTKEFYRLYELMAEKNEIGDYYRFTEEFLHNSFQALKGKQFIISAKHEGKYVGAAFILHHGDYLHYHLAATDPECYHLASNSLIIYEICRWGLENNKKELHLGGAGKLENLLKFKKGFTKSPELDLLIGMKTRNKAVYEELVNFKKNIVEINNAEFFPLYRG</sequence>
<dbReference type="PANTHER" id="PTHR36174:SF1">
    <property type="entry name" value="LIPID II:GLYCINE GLYCYLTRANSFERASE"/>
    <property type="match status" value="1"/>
</dbReference>
<keyword evidence="3" id="KW-1185">Reference proteome</keyword>
<evidence type="ECO:0000259" key="1">
    <source>
        <dbReference type="Pfam" id="PF13480"/>
    </source>
</evidence>
<dbReference type="PANTHER" id="PTHR36174">
    <property type="entry name" value="LIPID II:GLYCINE GLYCYLTRANSFERASE"/>
    <property type="match status" value="1"/>
</dbReference>
<name>A0ABW3LAF0_9BACL</name>
<proteinExistence type="predicted"/>
<organism evidence="2 3">
    <name type="scientific">Metaplanococcus flavidus</name>
    <dbReference type="NCBI Taxonomy" id="569883"/>
    <lineage>
        <taxon>Bacteria</taxon>
        <taxon>Bacillati</taxon>
        <taxon>Bacillota</taxon>
        <taxon>Bacilli</taxon>
        <taxon>Bacillales</taxon>
        <taxon>Caryophanaceae</taxon>
        <taxon>Metaplanococcus</taxon>
    </lineage>
</organism>
<dbReference type="InterPro" id="IPR050644">
    <property type="entry name" value="PG_Glycine_Bridge_Synth"/>
</dbReference>
<feature type="domain" description="BioF2-like acetyltransferase" evidence="1">
    <location>
        <begin position="144"/>
        <end position="272"/>
    </location>
</feature>
<keyword evidence="2" id="KW-0012">Acyltransferase</keyword>
<dbReference type="InterPro" id="IPR016181">
    <property type="entry name" value="Acyl_CoA_acyltransferase"/>
</dbReference>
<dbReference type="EC" id="2.3.1.-" evidence="2"/>
<dbReference type="InterPro" id="IPR038740">
    <property type="entry name" value="BioF2-like_GNAT_dom"/>
</dbReference>